<evidence type="ECO:0000313" key="5">
    <source>
        <dbReference type="EMBL" id="MXY94733.1"/>
    </source>
</evidence>
<evidence type="ECO:0000256" key="2">
    <source>
        <dbReference type="ARBA" id="ARBA00023002"/>
    </source>
</evidence>
<dbReference type="Pfam" id="PF01408">
    <property type="entry name" value="GFO_IDH_MocA"/>
    <property type="match status" value="1"/>
</dbReference>
<dbReference type="SUPFAM" id="SSF51735">
    <property type="entry name" value="NAD(P)-binding Rossmann-fold domains"/>
    <property type="match status" value="1"/>
</dbReference>
<organism evidence="5">
    <name type="scientific">Caldilineaceae bacterium SB0664_bin_27</name>
    <dbReference type="NCBI Taxonomy" id="2605260"/>
    <lineage>
        <taxon>Bacteria</taxon>
        <taxon>Bacillati</taxon>
        <taxon>Chloroflexota</taxon>
        <taxon>Caldilineae</taxon>
        <taxon>Caldilineales</taxon>
        <taxon>Caldilineaceae</taxon>
    </lineage>
</organism>
<keyword evidence="2" id="KW-0560">Oxidoreductase</keyword>
<protein>
    <submittedName>
        <fullName evidence="5">Gfo/Idh/MocA family oxidoreductase</fullName>
    </submittedName>
</protein>
<dbReference type="PANTHER" id="PTHR43818:SF11">
    <property type="entry name" value="BCDNA.GH03377"/>
    <property type="match status" value="1"/>
</dbReference>
<name>A0A6B0YVP8_9CHLR</name>
<dbReference type="Gene3D" id="3.30.360.10">
    <property type="entry name" value="Dihydrodipicolinate Reductase, domain 2"/>
    <property type="match status" value="1"/>
</dbReference>
<proteinExistence type="inferred from homology"/>
<dbReference type="Gene3D" id="3.40.50.720">
    <property type="entry name" value="NAD(P)-binding Rossmann-like Domain"/>
    <property type="match status" value="1"/>
</dbReference>
<dbReference type="GO" id="GO:0000166">
    <property type="term" value="F:nucleotide binding"/>
    <property type="evidence" value="ECO:0007669"/>
    <property type="project" value="InterPro"/>
</dbReference>
<dbReference type="PANTHER" id="PTHR43818">
    <property type="entry name" value="BCDNA.GH03377"/>
    <property type="match status" value="1"/>
</dbReference>
<reference evidence="5" key="1">
    <citation type="submission" date="2019-09" db="EMBL/GenBank/DDBJ databases">
        <title>Characterisation of the sponge microbiome using genome-centric metagenomics.</title>
        <authorList>
            <person name="Engelberts J.P."/>
            <person name="Robbins S.J."/>
            <person name="De Goeij J.M."/>
            <person name="Aranda M."/>
            <person name="Bell S.C."/>
            <person name="Webster N.S."/>
        </authorList>
    </citation>
    <scope>NUCLEOTIDE SEQUENCE</scope>
    <source>
        <strain evidence="5">SB0664_bin_27</strain>
    </source>
</reference>
<dbReference type="EMBL" id="VXRG01000122">
    <property type="protein sequence ID" value="MXY94733.1"/>
    <property type="molecule type" value="Genomic_DNA"/>
</dbReference>
<dbReference type="Pfam" id="PF02894">
    <property type="entry name" value="GFO_IDH_MocA_C"/>
    <property type="match status" value="1"/>
</dbReference>
<feature type="domain" description="Gfo/Idh/MocA-like oxidoreductase C-terminal" evidence="4">
    <location>
        <begin position="137"/>
        <end position="365"/>
    </location>
</feature>
<evidence type="ECO:0000259" key="4">
    <source>
        <dbReference type="Pfam" id="PF02894"/>
    </source>
</evidence>
<dbReference type="InterPro" id="IPR004104">
    <property type="entry name" value="Gfo/Idh/MocA-like_OxRdtase_C"/>
</dbReference>
<accession>A0A6B0YVP8</accession>
<comment type="caution">
    <text evidence="5">The sequence shown here is derived from an EMBL/GenBank/DDBJ whole genome shotgun (WGS) entry which is preliminary data.</text>
</comment>
<comment type="similarity">
    <text evidence="1">Belongs to the Gfo/Idh/MocA family.</text>
</comment>
<dbReference type="InterPro" id="IPR000683">
    <property type="entry name" value="Gfo/Idh/MocA-like_OxRdtase_N"/>
</dbReference>
<evidence type="ECO:0000256" key="1">
    <source>
        <dbReference type="ARBA" id="ARBA00010928"/>
    </source>
</evidence>
<dbReference type="GO" id="GO:0016491">
    <property type="term" value="F:oxidoreductase activity"/>
    <property type="evidence" value="ECO:0007669"/>
    <property type="project" value="UniProtKB-KW"/>
</dbReference>
<evidence type="ECO:0000259" key="3">
    <source>
        <dbReference type="Pfam" id="PF01408"/>
    </source>
</evidence>
<gene>
    <name evidence="5" type="ORF">F4Y42_14945</name>
</gene>
<dbReference type="InterPro" id="IPR036291">
    <property type="entry name" value="NAD(P)-bd_dom_sf"/>
</dbReference>
<feature type="domain" description="Gfo/Idh/MocA-like oxidoreductase N-terminal" evidence="3">
    <location>
        <begin position="6"/>
        <end position="120"/>
    </location>
</feature>
<sequence length="369" mass="41511">MSETVRVGVVSTSWWADAMYLPALDAHPGADVVAVCGRNRERADAFAARWNIPQVFTNYESLIHSGEIDAVVVASGHETHYPITMHALDAGLHVLCEKPLALRYGHAAQMAALAAKKAVIHCTPFTYRFMPTNRYIKELVEEGYIGRPYHLNLRYYTGYAREPGYGWRHDRDVAATGVLGNIASHFFYLAYWWFGEVTDVFCLAGEFVDRPDVTPEGKPYERTEDAAYTLLRFANGAQGLVQASAVCTEESVFGQRHEFDLHGEEGTLRSVIDWVERQDVEGTRRGEGPTRPLALPEHVWGAARRDTVHNTYRDVFRVEDHMTRGWINAIADGESFSPSLEDGAYVQKITDAADLSARESRWVKLQEIN</sequence>
<dbReference type="SUPFAM" id="SSF55347">
    <property type="entry name" value="Glyceraldehyde-3-phosphate dehydrogenase-like, C-terminal domain"/>
    <property type="match status" value="1"/>
</dbReference>
<dbReference type="InterPro" id="IPR050463">
    <property type="entry name" value="Gfo/Idh/MocA_oxidrdct_glycsds"/>
</dbReference>
<dbReference type="AlphaFoldDB" id="A0A6B0YVP8"/>